<proteinExistence type="predicted"/>
<dbReference type="InterPro" id="IPR055119">
    <property type="entry name" value="Mig18_Fn1"/>
</dbReference>
<reference evidence="3 4" key="2">
    <citation type="journal article" date="2019" name="G3 (Bethesda)">
        <title>Hybrid Assembly of the Genome of the Entomopathogenic Nematode Steinernema carpocapsae Identifies the X-Chromosome.</title>
        <authorList>
            <person name="Serra L."/>
            <person name="Macchietto M."/>
            <person name="Macias-Munoz A."/>
            <person name="McGill C.J."/>
            <person name="Rodriguez I.M."/>
            <person name="Rodriguez B."/>
            <person name="Murad R."/>
            <person name="Mortazavi A."/>
        </authorList>
    </citation>
    <scope>NUCLEOTIDE SEQUENCE [LARGE SCALE GENOMIC DNA]</scope>
    <source>
        <strain evidence="3 4">ALL</strain>
    </source>
</reference>
<dbReference type="AlphaFoldDB" id="A0A4U5NTF6"/>
<feature type="chain" id="PRO_5020330424" description="Abnormal cell migration protein 18-like fibronectin type I domain-containing protein" evidence="1">
    <location>
        <begin position="19"/>
        <end position="194"/>
    </location>
</feature>
<reference evidence="3 4" key="1">
    <citation type="journal article" date="2015" name="Genome Biol.">
        <title>Comparative genomics of Steinernema reveals deeply conserved gene regulatory networks.</title>
        <authorList>
            <person name="Dillman A.R."/>
            <person name="Macchietto M."/>
            <person name="Porter C.F."/>
            <person name="Rogers A."/>
            <person name="Williams B."/>
            <person name="Antoshechkin I."/>
            <person name="Lee M.M."/>
            <person name="Goodwin Z."/>
            <person name="Lu X."/>
            <person name="Lewis E.E."/>
            <person name="Goodrich-Blair H."/>
            <person name="Stock S.P."/>
            <person name="Adams B.J."/>
            <person name="Sternberg P.W."/>
            <person name="Mortazavi A."/>
        </authorList>
    </citation>
    <scope>NUCLEOTIDE SEQUENCE [LARGE SCALE GENOMIC DNA]</scope>
    <source>
        <strain evidence="3 4">ALL</strain>
    </source>
</reference>
<evidence type="ECO:0000313" key="4">
    <source>
        <dbReference type="Proteomes" id="UP000298663"/>
    </source>
</evidence>
<dbReference type="Pfam" id="PF23003">
    <property type="entry name" value="Fn1_2"/>
    <property type="match status" value="2"/>
</dbReference>
<dbReference type="PANTHER" id="PTHR35572:SF6">
    <property type="entry name" value="IG-LIKE DOMAIN-CONTAINING PROTEIN"/>
    <property type="match status" value="1"/>
</dbReference>
<accession>A0A4U5NTF6</accession>
<gene>
    <name evidence="3" type="ORF">L596_011144</name>
</gene>
<keyword evidence="4" id="KW-1185">Reference proteome</keyword>
<evidence type="ECO:0000313" key="3">
    <source>
        <dbReference type="EMBL" id="TKR86576.1"/>
    </source>
</evidence>
<dbReference type="EMBL" id="AZBU02000003">
    <property type="protein sequence ID" value="TKR86576.1"/>
    <property type="molecule type" value="Genomic_DNA"/>
</dbReference>
<comment type="caution">
    <text evidence="3">The sequence shown here is derived from an EMBL/GenBank/DDBJ whole genome shotgun (WGS) entry which is preliminary data.</text>
</comment>
<feature type="domain" description="Abnormal cell migration protein 18-like fibronectin type I" evidence="2">
    <location>
        <begin position="103"/>
        <end position="159"/>
    </location>
</feature>
<dbReference type="PANTHER" id="PTHR35572">
    <property type="entry name" value="PROTEIN CBG04538-RELATED"/>
    <property type="match status" value="1"/>
</dbReference>
<protein>
    <recommendedName>
        <fullName evidence="2">Abnormal cell migration protein 18-like fibronectin type I domain-containing protein</fullName>
    </recommendedName>
</protein>
<evidence type="ECO:0000256" key="1">
    <source>
        <dbReference type="SAM" id="SignalP"/>
    </source>
</evidence>
<feature type="signal peptide" evidence="1">
    <location>
        <begin position="1"/>
        <end position="18"/>
    </location>
</feature>
<dbReference type="InterPro" id="IPR040282">
    <property type="entry name" value="Mig-18-like"/>
</dbReference>
<dbReference type="OrthoDB" id="5775142at2759"/>
<feature type="domain" description="Abnormal cell migration protein 18-like fibronectin type I" evidence="2">
    <location>
        <begin position="18"/>
        <end position="86"/>
    </location>
</feature>
<sequence>MWRQALFALLVLASLVEGCRYKGTHKDGETWVVRSTFVMKCIINPDGGWRTTIVACQTPGGKQIQPGETVTEGDTKVECTKMPDGSVRINRHYKAKTSDCEGHAIGESWISKRNFNKTCTDKGQKIVNCVTDSGIAFNLNSKYTVSGIIYSCLQHTDGTVSIVRDNVSPNPKADMKPQTIVCTVRGERKNAGET</sequence>
<organism evidence="3 4">
    <name type="scientific">Steinernema carpocapsae</name>
    <name type="common">Entomopathogenic nematode</name>
    <dbReference type="NCBI Taxonomy" id="34508"/>
    <lineage>
        <taxon>Eukaryota</taxon>
        <taxon>Metazoa</taxon>
        <taxon>Ecdysozoa</taxon>
        <taxon>Nematoda</taxon>
        <taxon>Chromadorea</taxon>
        <taxon>Rhabditida</taxon>
        <taxon>Tylenchina</taxon>
        <taxon>Panagrolaimomorpha</taxon>
        <taxon>Strongyloidoidea</taxon>
        <taxon>Steinernematidae</taxon>
        <taxon>Steinernema</taxon>
    </lineage>
</organism>
<name>A0A4U5NTF6_STECR</name>
<keyword evidence="1" id="KW-0732">Signal</keyword>
<evidence type="ECO:0000259" key="2">
    <source>
        <dbReference type="Pfam" id="PF23003"/>
    </source>
</evidence>
<dbReference type="Proteomes" id="UP000298663">
    <property type="component" value="Unassembled WGS sequence"/>
</dbReference>